<dbReference type="GO" id="GO:0003676">
    <property type="term" value="F:nucleic acid binding"/>
    <property type="evidence" value="ECO:0007669"/>
    <property type="project" value="InterPro"/>
</dbReference>
<accession>A0A0P4VVF0</accession>
<organism evidence="2">
    <name type="scientific">Scylla olivacea</name>
    <name type="common">Orange mud crab</name>
    <name type="synonym">Cancer olivacea</name>
    <dbReference type="NCBI Taxonomy" id="85551"/>
    <lineage>
        <taxon>Eukaryota</taxon>
        <taxon>Metazoa</taxon>
        <taxon>Ecdysozoa</taxon>
        <taxon>Arthropoda</taxon>
        <taxon>Crustacea</taxon>
        <taxon>Multicrustacea</taxon>
        <taxon>Malacostraca</taxon>
        <taxon>Eumalacostraca</taxon>
        <taxon>Eucarida</taxon>
        <taxon>Decapoda</taxon>
        <taxon>Pleocyemata</taxon>
        <taxon>Brachyura</taxon>
        <taxon>Eubrachyura</taxon>
        <taxon>Portunoidea</taxon>
        <taxon>Portunidae</taxon>
        <taxon>Portuninae</taxon>
        <taxon>Scylla</taxon>
    </lineage>
</organism>
<dbReference type="Gene3D" id="3.30.420.10">
    <property type="entry name" value="Ribonuclease H-like superfamily/Ribonuclease H"/>
    <property type="match status" value="1"/>
</dbReference>
<protein>
    <recommendedName>
        <fullName evidence="1">Integrase catalytic domain-containing protein</fullName>
    </recommendedName>
</protein>
<dbReference type="Pfam" id="PF18701">
    <property type="entry name" value="DUF5641"/>
    <property type="match status" value="1"/>
</dbReference>
<feature type="domain" description="Integrase catalytic" evidence="1">
    <location>
        <begin position="33"/>
        <end position="207"/>
    </location>
</feature>
<dbReference type="PANTHER" id="PTHR47331">
    <property type="entry name" value="PHD-TYPE DOMAIN-CONTAINING PROTEIN"/>
    <property type="match status" value="1"/>
</dbReference>
<dbReference type="EMBL" id="GDRN01105780">
    <property type="protein sequence ID" value="JAI57673.1"/>
    <property type="molecule type" value="Transcribed_RNA"/>
</dbReference>
<dbReference type="AlphaFoldDB" id="A0A0P4VVF0"/>
<dbReference type="PROSITE" id="PS50994">
    <property type="entry name" value="INTEGRASE"/>
    <property type="match status" value="1"/>
</dbReference>
<dbReference type="GO" id="GO:0015074">
    <property type="term" value="P:DNA integration"/>
    <property type="evidence" value="ECO:0007669"/>
    <property type="project" value="InterPro"/>
</dbReference>
<sequence length="291" mass="33295">MPHRPVVMECLSCRCLDSRPRSQPVAPLPKERVTSAPPFSVTGLDFAGPLFCADYPSNKFYVLLFTCGVTRAIHLELTESLSLSDCLLAIRKFVARRGLPSIMYSDNAKTFIAAQTEVQKVYGHLAPKWKFIVPRSPWWGGWRERLIRSVKLALRKTLNQNYVSKTELETILVEIESSINSRPLTYVSDDPDSSQYLTPSHFLLGRVPHSKPSQDLEPRIVTSKDLTERECVKNQRLEHFWKVWSNNYITNLPQVVKGFTHNCSLSKSDLVLIKEDNIPRLKEMASWSYNN</sequence>
<evidence type="ECO:0000313" key="2">
    <source>
        <dbReference type="EMBL" id="JAI57674.1"/>
    </source>
</evidence>
<name>A0A0P4VVF0_SCYOL</name>
<evidence type="ECO:0000259" key="1">
    <source>
        <dbReference type="PROSITE" id="PS50994"/>
    </source>
</evidence>
<proteinExistence type="predicted"/>
<dbReference type="SUPFAM" id="SSF53098">
    <property type="entry name" value="Ribonuclease H-like"/>
    <property type="match status" value="1"/>
</dbReference>
<reference evidence="2" key="1">
    <citation type="submission" date="2015-09" db="EMBL/GenBank/DDBJ databases">
        <title>Scylla olivacea transcriptome.</title>
        <authorList>
            <person name="Ikhwanuddin M."/>
        </authorList>
    </citation>
    <scope>NUCLEOTIDE SEQUENCE</scope>
</reference>
<dbReference type="PANTHER" id="PTHR47331:SF1">
    <property type="entry name" value="GAG-LIKE PROTEIN"/>
    <property type="match status" value="1"/>
</dbReference>
<dbReference type="EMBL" id="GDRN01105778">
    <property type="protein sequence ID" value="JAI57674.1"/>
    <property type="molecule type" value="Transcribed_RNA"/>
</dbReference>
<dbReference type="InterPro" id="IPR040676">
    <property type="entry name" value="DUF5641"/>
</dbReference>
<dbReference type="InterPro" id="IPR036397">
    <property type="entry name" value="RNaseH_sf"/>
</dbReference>
<dbReference type="InterPro" id="IPR012337">
    <property type="entry name" value="RNaseH-like_sf"/>
</dbReference>
<dbReference type="InterPro" id="IPR001584">
    <property type="entry name" value="Integrase_cat-core"/>
</dbReference>